<evidence type="ECO:0000256" key="1">
    <source>
        <dbReference type="SAM" id="MobiDB-lite"/>
    </source>
</evidence>
<dbReference type="Gene3D" id="3.40.50.300">
    <property type="entry name" value="P-loop containing nucleotide triphosphate hydrolases"/>
    <property type="match status" value="1"/>
</dbReference>
<feature type="compositionally biased region" description="Basic and acidic residues" evidence="1">
    <location>
        <begin position="708"/>
        <end position="739"/>
    </location>
</feature>
<dbReference type="InterPro" id="IPR015330">
    <property type="entry name" value="DNA_primase/pol_bifunc_N"/>
</dbReference>
<dbReference type="eggNOG" id="COG3598">
    <property type="taxonomic scope" value="Bacteria"/>
</dbReference>
<dbReference type="eggNOG" id="COG0468">
    <property type="taxonomic scope" value="Bacteria"/>
</dbReference>
<gene>
    <name evidence="3" type="ORF">GOALK_016_01340</name>
</gene>
<evidence type="ECO:0000259" key="2">
    <source>
        <dbReference type="SMART" id="SM00943"/>
    </source>
</evidence>
<sequence length="759" mass="81441">MSIPNLSFDTADDESRPPAERVSRDPERPDERLRETSVPVAERAREGLNGTSAASATPRGSTRRGRYDRLSPDEFVTHGERLMERGWHPIPLGDGKRDSKGKTLLEIGVTGHRGVDADSVETLRKWASKHASRRGGLNLGVRMPLGVIGIDVDCYDGKPGAETIAACETQWGKLPATWTLTARTDGSRKLFLRVPDGWVGVGRLPNGGVELLQRHLRYSVAPPSVHHSGNLVRAFGPDGKGCEQLPPPEQLPELPLRWLEGLRSDVEDLPVSSSAEGRELRGRFLGGEMAPEVVARINEFLTALADGASRHDACATATYALCALGAEQYAGVAGALNLVESAFVHAVASERGGEAVAREEFDRMMNGALRKVARNNPAASLTAEDVALAREAFAPGGVWHPDNPKGNVYYLHRRGQRADPPPQADGRQFTQSLAQVTPTKVRWLWHPWIPLGKLTIFEGEPDVGKSTMTLKLAAMVSNGGPWPRVDVSGDTSRNEKGLTDPAAVVLVGVEDDLADTVVPRLEAAKADLQLVSAMARPRDANGQPIPFLVPDDVAKLRRAIDEVDAKLVVIDPISAFMSDAVKPGSDTANRKALMTLADVAEQTGAAIVLVRHLNKGTGMSAKHRGGGSIAFTALARSVLLAAKLDPSEDRENTNATHALASTKGNLARAPKTMGYELRSSPSDPDSPVVRWAGVLEESADQLVGADGTKGDARTSAPARDEAGRLIREMLADGPRDAKEVRKHAPRGRAGAEGYRELAR</sequence>
<feature type="region of interest" description="Disordered" evidence="1">
    <location>
        <begin position="700"/>
        <end position="759"/>
    </location>
</feature>
<comment type="caution">
    <text evidence="3">The sequence shown here is derived from an EMBL/GenBank/DDBJ whole genome shotgun (WGS) entry which is preliminary data.</text>
</comment>
<dbReference type="InterPro" id="IPR027417">
    <property type="entry name" value="P-loop_NTPase"/>
</dbReference>
<organism evidence="3 4">
    <name type="scientific">Gordonia alkanivorans NBRC 16433</name>
    <dbReference type="NCBI Taxonomy" id="1027371"/>
    <lineage>
        <taxon>Bacteria</taxon>
        <taxon>Bacillati</taxon>
        <taxon>Actinomycetota</taxon>
        <taxon>Actinomycetes</taxon>
        <taxon>Mycobacteriales</taxon>
        <taxon>Gordoniaceae</taxon>
        <taxon>Gordonia</taxon>
    </lineage>
</organism>
<accession>F9VQX2</accession>
<evidence type="ECO:0000313" key="3">
    <source>
        <dbReference type="EMBL" id="GAA11011.1"/>
    </source>
</evidence>
<dbReference type="Pfam" id="PF13481">
    <property type="entry name" value="AAA_25"/>
    <property type="match status" value="1"/>
</dbReference>
<evidence type="ECO:0000313" key="4">
    <source>
        <dbReference type="Proteomes" id="UP000003558"/>
    </source>
</evidence>
<reference evidence="3 4" key="1">
    <citation type="submission" date="2011-05" db="EMBL/GenBank/DDBJ databases">
        <title>Whole genome shotgun sequence of Gordonia alkanivorans NBRC 16433.</title>
        <authorList>
            <person name="Hosoyama A."/>
            <person name="Nakamura S."/>
            <person name="Takarada H."/>
            <person name="Tsuchikane K."/>
            <person name="Yamazaki S."/>
            <person name="Fujita N."/>
        </authorList>
    </citation>
    <scope>NUCLEOTIDE SEQUENCE [LARGE SCALE GENOMIC DNA]</scope>
    <source>
        <strain evidence="3 4">NBRC 16433</strain>
    </source>
</reference>
<dbReference type="Pfam" id="PF09250">
    <property type="entry name" value="Prim-Pol"/>
    <property type="match status" value="1"/>
</dbReference>
<protein>
    <recommendedName>
        <fullName evidence="2">DNA primase/polymerase bifunctional N-terminal domain-containing protein</fullName>
    </recommendedName>
</protein>
<feature type="compositionally biased region" description="Polar residues" evidence="1">
    <location>
        <begin position="49"/>
        <end position="60"/>
    </location>
</feature>
<dbReference type="EMBL" id="BACI01000016">
    <property type="protein sequence ID" value="GAA11011.1"/>
    <property type="molecule type" value="Genomic_DNA"/>
</dbReference>
<dbReference type="Proteomes" id="UP000003558">
    <property type="component" value="Unassembled WGS sequence"/>
</dbReference>
<name>F9VQX2_9ACTN</name>
<proteinExistence type="predicted"/>
<dbReference type="AlphaFoldDB" id="F9VQX2"/>
<feature type="region of interest" description="Disordered" evidence="1">
    <location>
        <begin position="1"/>
        <end position="72"/>
    </location>
</feature>
<dbReference type="SUPFAM" id="SSF52540">
    <property type="entry name" value="P-loop containing nucleoside triphosphate hydrolases"/>
    <property type="match status" value="1"/>
</dbReference>
<dbReference type="STRING" id="1027371.GOALK_016_01340"/>
<dbReference type="SMART" id="SM00943">
    <property type="entry name" value="Prim-Pol"/>
    <property type="match status" value="1"/>
</dbReference>
<feature type="domain" description="DNA primase/polymerase bifunctional N-terminal" evidence="2">
    <location>
        <begin position="79"/>
        <end position="255"/>
    </location>
</feature>
<feature type="compositionally biased region" description="Basic and acidic residues" evidence="1">
    <location>
        <begin position="13"/>
        <end position="35"/>
    </location>
</feature>